<dbReference type="Pfam" id="PF03567">
    <property type="entry name" value="Sulfotransfer_2"/>
    <property type="match status" value="1"/>
</dbReference>
<evidence type="ECO:0000256" key="3">
    <source>
        <dbReference type="ARBA" id="ARBA00022692"/>
    </source>
</evidence>
<dbReference type="InterPro" id="IPR027417">
    <property type="entry name" value="P-loop_NTPase"/>
</dbReference>
<dbReference type="AlphaFoldDB" id="A0A1M5Y898"/>
<dbReference type="EMBL" id="FQXS01000029">
    <property type="protein sequence ID" value="SHI07703.1"/>
    <property type="molecule type" value="Genomic_DNA"/>
</dbReference>
<evidence type="ECO:0000256" key="4">
    <source>
        <dbReference type="ARBA" id="ARBA00022989"/>
    </source>
</evidence>
<keyword evidence="3" id="KW-0812">Transmembrane</keyword>
<keyword evidence="7" id="KW-0325">Glycoprotein</keyword>
<accession>A0A1M5Y898</accession>
<name>A0A1M5Y898_9BACT</name>
<comment type="subcellular location">
    <subcellularLocation>
        <location evidence="1">Golgi apparatus membrane</location>
        <topology evidence="1">Single-pass type II membrane protein</topology>
    </subcellularLocation>
</comment>
<organism evidence="8 9">
    <name type="scientific">Desulfofustis glycolicus DSM 9705</name>
    <dbReference type="NCBI Taxonomy" id="1121409"/>
    <lineage>
        <taxon>Bacteria</taxon>
        <taxon>Pseudomonadati</taxon>
        <taxon>Thermodesulfobacteriota</taxon>
        <taxon>Desulfobulbia</taxon>
        <taxon>Desulfobulbales</taxon>
        <taxon>Desulfocapsaceae</taxon>
        <taxon>Desulfofustis</taxon>
    </lineage>
</organism>
<dbReference type="GO" id="GO:0016020">
    <property type="term" value="C:membrane"/>
    <property type="evidence" value="ECO:0007669"/>
    <property type="project" value="InterPro"/>
</dbReference>
<dbReference type="InterPro" id="IPR018011">
    <property type="entry name" value="Carb_sulfotrans_8-10"/>
</dbReference>
<reference evidence="8 9" key="1">
    <citation type="submission" date="2016-11" db="EMBL/GenBank/DDBJ databases">
        <authorList>
            <person name="Jaros S."/>
            <person name="Januszkiewicz K."/>
            <person name="Wedrychowicz H."/>
        </authorList>
    </citation>
    <scope>NUCLEOTIDE SEQUENCE [LARGE SCALE GENOMIC DNA]</scope>
    <source>
        <strain evidence="8 9">DSM 9705</strain>
    </source>
</reference>
<keyword evidence="5" id="KW-0333">Golgi apparatus</keyword>
<evidence type="ECO:0000256" key="5">
    <source>
        <dbReference type="ARBA" id="ARBA00023034"/>
    </source>
</evidence>
<evidence type="ECO:0000256" key="2">
    <source>
        <dbReference type="ARBA" id="ARBA00022679"/>
    </source>
</evidence>
<dbReference type="PANTHER" id="PTHR12137">
    <property type="entry name" value="CARBOHYDRATE SULFOTRANSFERASE"/>
    <property type="match status" value="1"/>
</dbReference>
<dbReference type="InterPro" id="IPR005331">
    <property type="entry name" value="Sulfotransferase"/>
</dbReference>
<dbReference type="STRING" id="1121409.SAMN02745124_03688"/>
<keyword evidence="2 8" id="KW-0808">Transferase</keyword>
<keyword evidence="6" id="KW-0472">Membrane</keyword>
<evidence type="ECO:0000256" key="7">
    <source>
        <dbReference type="ARBA" id="ARBA00023180"/>
    </source>
</evidence>
<keyword evidence="4" id="KW-1133">Transmembrane helix</keyword>
<evidence type="ECO:0000313" key="8">
    <source>
        <dbReference type="EMBL" id="SHI07703.1"/>
    </source>
</evidence>
<keyword evidence="9" id="KW-1185">Reference proteome</keyword>
<dbReference type="Gene3D" id="3.40.50.300">
    <property type="entry name" value="P-loop containing nucleotide triphosphate hydrolases"/>
    <property type="match status" value="1"/>
</dbReference>
<evidence type="ECO:0000256" key="6">
    <source>
        <dbReference type="ARBA" id="ARBA00023136"/>
    </source>
</evidence>
<gene>
    <name evidence="8" type="ORF">SAMN02745124_03688</name>
</gene>
<dbReference type="Proteomes" id="UP000184139">
    <property type="component" value="Unassembled WGS sequence"/>
</dbReference>
<dbReference type="PANTHER" id="PTHR12137:SF54">
    <property type="entry name" value="CARBOHYDRATE SULFOTRANSFERASE"/>
    <property type="match status" value="1"/>
</dbReference>
<dbReference type="GO" id="GO:0008146">
    <property type="term" value="F:sulfotransferase activity"/>
    <property type="evidence" value="ECO:0007669"/>
    <property type="project" value="InterPro"/>
</dbReference>
<evidence type="ECO:0000313" key="9">
    <source>
        <dbReference type="Proteomes" id="UP000184139"/>
    </source>
</evidence>
<dbReference type="GO" id="GO:0016051">
    <property type="term" value="P:carbohydrate biosynthetic process"/>
    <property type="evidence" value="ECO:0007669"/>
    <property type="project" value="InterPro"/>
</dbReference>
<protein>
    <submittedName>
        <fullName evidence="8">Sulfotransferase family protein</fullName>
    </submittedName>
</protein>
<proteinExistence type="predicted"/>
<sequence length="264" mass="31565">MLSDLAYQALPYSWRKNLFALLHPRKNRKYQVLRTETSRRYTYRSFLDLKCLFIHIPKAAGISVCTSLFSHLGGGHNRLKDYQVIFTEEEFDLFFKFSFVRNPWDKVFSAYHFLLQGGYQGYNREWAMKHLTPYRDFNDFVSNGLHRKEVRRYIHFRPQFEFICLPGETEPHLDYLGFFENLTQDFKYISNRIYGQTIPLEHRNKTSSTEHESFLEAYSEISRRIVSELYGRDIELFGYQPLQTLTEQQLIARDSSYVKNRPAL</sequence>
<evidence type="ECO:0000256" key="1">
    <source>
        <dbReference type="ARBA" id="ARBA00004323"/>
    </source>
</evidence>